<dbReference type="InterPro" id="IPR050567">
    <property type="entry name" value="Mitochondrial_Carrier"/>
</dbReference>
<evidence type="ECO:0000256" key="6">
    <source>
        <dbReference type="ARBA" id="ARBA00022989"/>
    </source>
</evidence>
<dbReference type="Pfam" id="PF00153">
    <property type="entry name" value="Mito_carr"/>
    <property type="match status" value="3"/>
</dbReference>
<feature type="repeat" description="Solcar" evidence="9">
    <location>
        <begin position="35"/>
        <end position="120"/>
    </location>
</feature>
<evidence type="ECO:0000256" key="9">
    <source>
        <dbReference type="PROSITE-ProRule" id="PRU00282"/>
    </source>
</evidence>
<dbReference type="SUPFAM" id="SSF103506">
    <property type="entry name" value="Mitochondrial carrier"/>
    <property type="match status" value="1"/>
</dbReference>
<dbReference type="PRINTS" id="PR00926">
    <property type="entry name" value="MITOCARRIER"/>
</dbReference>
<evidence type="ECO:0000256" key="5">
    <source>
        <dbReference type="ARBA" id="ARBA00022737"/>
    </source>
</evidence>
<evidence type="ECO:0000256" key="7">
    <source>
        <dbReference type="ARBA" id="ARBA00023128"/>
    </source>
</evidence>
<accession>A0AAW2ZHC8</accession>
<feature type="repeat" description="Solcar" evidence="9">
    <location>
        <begin position="135"/>
        <end position="243"/>
    </location>
</feature>
<dbReference type="EMBL" id="JAOPGA020001531">
    <property type="protein sequence ID" value="KAL0489206.1"/>
    <property type="molecule type" value="Genomic_DNA"/>
</dbReference>
<dbReference type="AlphaFoldDB" id="A0AAW2ZHC8"/>
<keyword evidence="3 10" id="KW-0813">Transport</keyword>
<dbReference type="InterPro" id="IPR018108">
    <property type="entry name" value="MCP_transmembrane"/>
</dbReference>
<dbReference type="PANTHER" id="PTHR45624:SF10">
    <property type="entry name" value="SLC (SOLUTE CARRIER) HOMOLOG"/>
    <property type="match status" value="1"/>
</dbReference>
<evidence type="ECO:0000256" key="11">
    <source>
        <dbReference type="SAM" id="Phobius"/>
    </source>
</evidence>
<evidence type="ECO:0000256" key="3">
    <source>
        <dbReference type="ARBA" id="ARBA00022448"/>
    </source>
</evidence>
<sequence length="337" mass="37587">MPNSNEPNTRISDTNTINKEPASDVIDELAQEAAVNPWKDFVAGNIGGIAGIMAGHPFDTVKVCIQTQPNKYSSSTFGTFFKIFRNEGVKGLYKGMATPILGVGALNAIIFGVYGNTMRYLQELRGVDHDRTQLEYYTDVFIAGSLGGLMNCGLCSPMELIKTRIQSQSEGTQKQPKKSLYRRMKRSSLYRIPPTYAGPMDCVRLTYKREGYKGLFKGMNSTILRDMPSYGVYFLGYEFLKELLGDSPTALLAAGGGAGVFCWILSYPSDVIKSRIQSVPPKPYKGWDRYNGIMDCAKKSYRKGGWYVFFRGLNSSIVRAFPVNAVTFFVYETIMKM</sequence>
<feature type="transmembrane region" description="Helical" evidence="11">
    <location>
        <begin position="92"/>
        <end position="114"/>
    </location>
</feature>
<evidence type="ECO:0000313" key="13">
    <source>
        <dbReference type="Proteomes" id="UP001431209"/>
    </source>
</evidence>
<feature type="repeat" description="Solcar" evidence="9">
    <location>
        <begin position="246"/>
        <end position="337"/>
    </location>
</feature>
<name>A0AAW2ZHC8_9EUKA</name>
<evidence type="ECO:0000313" key="12">
    <source>
        <dbReference type="EMBL" id="KAL0489206.1"/>
    </source>
</evidence>
<dbReference type="Gene3D" id="1.50.40.10">
    <property type="entry name" value="Mitochondrial carrier domain"/>
    <property type="match status" value="2"/>
</dbReference>
<keyword evidence="5" id="KW-0677">Repeat</keyword>
<evidence type="ECO:0000256" key="10">
    <source>
        <dbReference type="RuleBase" id="RU000488"/>
    </source>
</evidence>
<keyword evidence="6 11" id="KW-1133">Transmembrane helix</keyword>
<keyword evidence="7" id="KW-0496">Mitochondrion</keyword>
<evidence type="ECO:0000256" key="1">
    <source>
        <dbReference type="ARBA" id="ARBA00004225"/>
    </source>
</evidence>
<keyword evidence="13" id="KW-1185">Reference proteome</keyword>
<evidence type="ECO:0000256" key="4">
    <source>
        <dbReference type="ARBA" id="ARBA00022692"/>
    </source>
</evidence>
<organism evidence="12 13">
    <name type="scientific">Acrasis kona</name>
    <dbReference type="NCBI Taxonomy" id="1008807"/>
    <lineage>
        <taxon>Eukaryota</taxon>
        <taxon>Discoba</taxon>
        <taxon>Heterolobosea</taxon>
        <taxon>Tetramitia</taxon>
        <taxon>Eutetramitia</taxon>
        <taxon>Acrasidae</taxon>
        <taxon>Acrasis</taxon>
    </lineage>
</organism>
<dbReference type="GO" id="GO:0022857">
    <property type="term" value="F:transmembrane transporter activity"/>
    <property type="evidence" value="ECO:0007669"/>
    <property type="project" value="TreeGrafter"/>
</dbReference>
<comment type="subcellular location">
    <subcellularLocation>
        <location evidence="1">Mitochondrion membrane</location>
        <topology evidence="1">Multi-pass membrane protein</topology>
    </subcellularLocation>
</comment>
<proteinExistence type="inferred from homology"/>
<keyword evidence="8 9" id="KW-0472">Membrane</keyword>
<evidence type="ECO:0000256" key="2">
    <source>
        <dbReference type="ARBA" id="ARBA00006375"/>
    </source>
</evidence>
<evidence type="ECO:0000256" key="8">
    <source>
        <dbReference type="ARBA" id="ARBA00023136"/>
    </source>
</evidence>
<dbReference type="InterPro" id="IPR023395">
    <property type="entry name" value="MCP_dom_sf"/>
</dbReference>
<reference evidence="12 13" key="1">
    <citation type="submission" date="2024-03" db="EMBL/GenBank/DDBJ databases">
        <title>The Acrasis kona genome and developmental transcriptomes reveal deep origins of eukaryotic multicellular pathways.</title>
        <authorList>
            <person name="Sheikh S."/>
            <person name="Fu C.-J."/>
            <person name="Brown M.W."/>
            <person name="Baldauf S.L."/>
        </authorList>
    </citation>
    <scope>NUCLEOTIDE SEQUENCE [LARGE SCALE GENOMIC DNA]</scope>
    <source>
        <strain evidence="12 13">ATCC MYA-3509</strain>
    </source>
</reference>
<gene>
    <name evidence="12" type="ORF">AKO1_013728</name>
</gene>
<comment type="similarity">
    <text evidence="2 10">Belongs to the mitochondrial carrier (TC 2.A.29) family.</text>
</comment>
<dbReference type="GO" id="GO:0031966">
    <property type="term" value="C:mitochondrial membrane"/>
    <property type="evidence" value="ECO:0007669"/>
    <property type="project" value="UniProtKB-SubCell"/>
</dbReference>
<dbReference type="Proteomes" id="UP001431209">
    <property type="component" value="Unassembled WGS sequence"/>
</dbReference>
<keyword evidence="4 9" id="KW-0812">Transmembrane</keyword>
<dbReference type="InterPro" id="IPR002067">
    <property type="entry name" value="MCP"/>
</dbReference>
<dbReference type="PANTHER" id="PTHR45624">
    <property type="entry name" value="MITOCHONDRIAL BASIC AMINO ACIDS TRANSPORTER-RELATED"/>
    <property type="match status" value="1"/>
</dbReference>
<comment type="caution">
    <text evidence="12">The sequence shown here is derived from an EMBL/GenBank/DDBJ whole genome shotgun (WGS) entry which is preliminary data.</text>
</comment>
<protein>
    <submittedName>
        <fullName evidence="12">Mitochondrial basic amino acids transporter</fullName>
    </submittedName>
</protein>
<dbReference type="PROSITE" id="PS50920">
    <property type="entry name" value="SOLCAR"/>
    <property type="match status" value="3"/>
</dbReference>